<evidence type="ECO:0000313" key="1">
    <source>
        <dbReference type="EMBL" id="KAA6321740.1"/>
    </source>
</evidence>
<protein>
    <submittedName>
        <fullName evidence="1">Uncharacterized protein</fullName>
    </submittedName>
</protein>
<dbReference type="AlphaFoldDB" id="A0A5J4QLH7"/>
<accession>A0A5J4QLH7</accession>
<reference evidence="1" key="1">
    <citation type="submission" date="2019-03" db="EMBL/GenBank/DDBJ databases">
        <title>Single cell metagenomics reveals metabolic interactions within the superorganism composed of flagellate Streblomastix strix and complex community of Bacteroidetes bacteria on its surface.</title>
        <authorList>
            <person name="Treitli S.C."/>
            <person name="Kolisko M."/>
            <person name="Husnik F."/>
            <person name="Keeling P."/>
            <person name="Hampl V."/>
        </authorList>
    </citation>
    <scope>NUCLEOTIDE SEQUENCE</scope>
    <source>
        <strain evidence="1">STM</strain>
    </source>
</reference>
<comment type="caution">
    <text evidence="1">The sequence shown here is derived from an EMBL/GenBank/DDBJ whole genome shotgun (WGS) entry which is preliminary data.</text>
</comment>
<proteinExistence type="predicted"/>
<name>A0A5J4QLH7_9ZZZZ</name>
<dbReference type="EMBL" id="SNRY01003230">
    <property type="protein sequence ID" value="KAA6321740.1"/>
    <property type="molecule type" value="Genomic_DNA"/>
</dbReference>
<organism evidence="1">
    <name type="scientific">termite gut metagenome</name>
    <dbReference type="NCBI Taxonomy" id="433724"/>
    <lineage>
        <taxon>unclassified sequences</taxon>
        <taxon>metagenomes</taxon>
        <taxon>organismal metagenomes</taxon>
    </lineage>
</organism>
<sequence length="73" mass="8727">MEYIDKDTQESYEDALNLIAQIGFHEVDKYIFSELRVIDLLSPDLYKHDMLFCQIKDIQNKIINELSSRHYTD</sequence>
<gene>
    <name evidence="1" type="ORF">EZS27_028647</name>
</gene>